<evidence type="ECO:0000256" key="6">
    <source>
        <dbReference type="ARBA" id="ARBA00022862"/>
    </source>
</evidence>
<keyword evidence="5" id="KW-0964">Secreted</keyword>
<evidence type="ECO:0000256" key="5">
    <source>
        <dbReference type="ARBA" id="ARBA00022525"/>
    </source>
</evidence>
<reference evidence="10 11" key="1">
    <citation type="journal article" date="2014" name="Genome Biol. Evol.">
        <title>Comparative genomics and transcriptomics analyses reveal divergent lifestyle features of nematode endoparasitic fungus Hirsutella minnesotensis.</title>
        <authorList>
            <person name="Lai Y."/>
            <person name="Liu K."/>
            <person name="Zhang X."/>
            <person name="Zhang X."/>
            <person name="Li K."/>
            <person name="Wang N."/>
            <person name="Shu C."/>
            <person name="Wu Y."/>
            <person name="Wang C."/>
            <person name="Bushley K.E."/>
            <person name="Xiang M."/>
            <person name="Liu X."/>
        </authorList>
    </citation>
    <scope>NUCLEOTIDE SEQUENCE [LARGE SCALE GENOMIC DNA]</scope>
    <source>
        <strain evidence="10 11">3608</strain>
    </source>
</reference>
<dbReference type="Gene3D" id="2.60.40.200">
    <property type="entry name" value="Superoxide dismutase, copper/zinc binding domain"/>
    <property type="match status" value="1"/>
</dbReference>
<dbReference type="Proteomes" id="UP000054481">
    <property type="component" value="Unassembled WGS sequence"/>
</dbReference>
<evidence type="ECO:0000256" key="7">
    <source>
        <dbReference type="ARBA" id="ARBA00049204"/>
    </source>
</evidence>
<dbReference type="FunFam" id="2.60.40.200:FF:000007">
    <property type="entry name" value="Cell surface Cu-only superoxide dismutase 5"/>
    <property type="match status" value="1"/>
</dbReference>
<dbReference type="InterPro" id="IPR053257">
    <property type="entry name" value="Cu-only_SOD"/>
</dbReference>
<comment type="catalytic activity">
    <reaction evidence="7">
        <text>2 superoxide + 2 H(+) = H2O2 + O2</text>
        <dbReference type="Rhea" id="RHEA:20696"/>
        <dbReference type="ChEBI" id="CHEBI:15378"/>
        <dbReference type="ChEBI" id="CHEBI:15379"/>
        <dbReference type="ChEBI" id="CHEBI:16240"/>
        <dbReference type="ChEBI" id="CHEBI:18421"/>
        <dbReference type="EC" id="1.15.1.1"/>
    </reaction>
</comment>
<dbReference type="GO" id="GO:0004784">
    <property type="term" value="F:superoxide dismutase activity"/>
    <property type="evidence" value="ECO:0007669"/>
    <property type="project" value="UniProtKB-EC"/>
</dbReference>
<dbReference type="OrthoDB" id="159229at2759"/>
<dbReference type="InterPro" id="IPR036423">
    <property type="entry name" value="SOD-like_Cu/Zn_dom_sf"/>
</dbReference>
<dbReference type="PANTHER" id="PTHR20910">
    <property type="entry name" value="AGAP001623-PA"/>
    <property type="match status" value="1"/>
</dbReference>
<dbReference type="GO" id="GO:0046872">
    <property type="term" value="F:metal ion binding"/>
    <property type="evidence" value="ECO:0007669"/>
    <property type="project" value="InterPro"/>
</dbReference>
<dbReference type="PANTHER" id="PTHR20910:SF1">
    <property type="entry name" value="SUPEROXIDE DISMUTASE COPPER_ZINC BINDING DOMAIN-CONTAINING PROTEIN"/>
    <property type="match status" value="1"/>
</dbReference>
<feature type="signal peptide" evidence="8">
    <location>
        <begin position="1"/>
        <end position="19"/>
    </location>
</feature>
<evidence type="ECO:0000259" key="9">
    <source>
        <dbReference type="Pfam" id="PF00080"/>
    </source>
</evidence>
<dbReference type="GO" id="GO:0005576">
    <property type="term" value="C:extracellular region"/>
    <property type="evidence" value="ECO:0007669"/>
    <property type="project" value="UniProtKB-SubCell"/>
</dbReference>
<keyword evidence="6" id="KW-0049">Antioxidant</keyword>
<dbReference type="EMBL" id="KQ030511">
    <property type="protein sequence ID" value="KJZ76469.1"/>
    <property type="molecule type" value="Genomic_DNA"/>
</dbReference>
<sequence>MPFSTIRIAFLGAAAVAVAQVIQTAPIVSGNPLGVTYQATLPETPFFTGGSLNGNVKGSVSAQSSPDGVGVRFSVNFDNVPKQSSSDFFSYHIHTMPVPADGNCTSALAHLDPTNRGENPICDSSSPQSCQVGDLSGKYGFVTDTALQAEYVDPFSSLKEGDASFVGNRSIVFHFGNKTRITCANFVRLDGQTPVGLDSNSTGGPGYVPSEPGQVISAGSSVLSLQSGALPLTLASLAAFFIAAL</sequence>
<accession>A0A0F8A651</accession>
<proteinExistence type="inferred from homology"/>
<evidence type="ECO:0000256" key="4">
    <source>
        <dbReference type="ARBA" id="ARBA00012682"/>
    </source>
</evidence>
<evidence type="ECO:0000256" key="1">
    <source>
        <dbReference type="ARBA" id="ARBA00004196"/>
    </source>
</evidence>
<dbReference type="InterPro" id="IPR001424">
    <property type="entry name" value="SOD_Cu_Zn_dom"/>
</dbReference>
<dbReference type="EC" id="1.15.1.1" evidence="4"/>
<comment type="similarity">
    <text evidence="3">Belongs to the Cu-Zn superoxide dismutase family.</text>
</comment>
<dbReference type="SUPFAM" id="SSF49329">
    <property type="entry name" value="Cu,Zn superoxide dismutase-like"/>
    <property type="match status" value="1"/>
</dbReference>
<name>A0A0F8A651_9HYPO</name>
<dbReference type="Pfam" id="PF00080">
    <property type="entry name" value="Sod_Cu"/>
    <property type="match status" value="1"/>
</dbReference>
<evidence type="ECO:0000256" key="8">
    <source>
        <dbReference type="SAM" id="SignalP"/>
    </source>
</evidence>
<evidence type="ECO:0000313" key="11">
    <source>
        <dbReference type="Proteomes" id="UP000054481"/>
    </source>
</evidence>
<evidence type="ECO:0000313" key="10">
    <source>
        <dbReference type="EMBL" id="KJZ76469.1"/>
    </source>
</evidence>
<protein>
    <recommendedName>
        <fullName evidence="4">superoxide dismutase</fullName>
        <ecNumber evidence="4">1.15.1.1</ecNumber>
    </recommendedName>
</protein>
<gene>
    <name evidence="10" type="ORF">HIM_04198</name>
</gene>
<comment type="subcellular location">
    <subcellularLocation>
        <location evidence="1">Cell envelope</location>
    </subcellularLocation>
    <subcellularLocation>
        <location evidence="2">Secreted</location>
    </subcellularLocation>
</comment>
<organism evidence="10 11">
    <name type="scientific">Hirsutella minnesotensis 3608</name>
    <dbReference type="NCBI Taxonomy" id="1043627"/>
    <lineage>
        <taxon>Eukaryota</taxon>
        <taxon>Fungi</taxon>
        <taxon>Dikarya</taxon>
        <taxon>Ascomycota</taxon>
        <taxon>Pezizomycotina</taxon>
        <taxon>Sordariomycetes</taxon>
        <taxon>Hypocreomycetidae</taxon>
        <taxon>Hypocreales</taxon>
        <taxon>Ophiocordycipitaceae</taxon>
        <taxon>Hirsutella</taxon>
    </lineage>
</organism>
<evidence type="ECO:0000256" key="2">
    <source>
        <dbReference type="ARBA" id="ARBA00004613"/>
    </source>
</evidence>
<dbReference type="AlphaFoldDB" id="A0A0F8A651"/>
<evidence type="ECO:0000256" key="3">
    <source>
        <dbReference type="ARBA" id="ARBA00010457"/>
    </source>
</evidence>
<feature type="domain" description="Superoxide dismutase copper/zinc binding" evidence="9">
    <location>
        <begin position="56"/>
        <end position="176"/>
    </location>
</feature>
<keyword evidence="11" id="KW-1185">Reference proteome</keyword>
<keyword evidence="8" id="KW-0732">Signal</keyword>
<feature type="chain" id="PRO_5002526500" description="superoxide dismutase" evidence="8">
    <location>
        <begin position="20"/>
        <end position="245"/>
    </location>
</feature>